<accession>A0A9W5RYX0</accession>
<gene>
    <name evidence="1" type="ORF">BG53_10040</name>
</gene>
<comment type="caution">
    <text evidence="1">The sequence shown here is derived from an EMBL/GenBank/DDBJ whole genome shotgun (WGS) entry which is preliminary data.</text>
</comment>
<reference evidence="1 2" key="1">
    <citation type="submission" date="2014-02" db="EMBL/GenBank/DDBJ databases">
        <title>Genome sequence of Paenibacillus darwinianus reveals adaptive mechanisms for survival in Antarctic soils.</title>
        <authorList>
            <person name="Dsouza M."/>
            <person name="Taylor M.W."/>
            <person name="Turner S.J."/>
            <person name="Aislabie J."/>
        </authorList>
    </citation>
    <scope>NUCLEOTIDE SEQUENCE [LARGE SCALE GENOMIC DNA]</scope>
    <source>
        <strain evidence="1 2">CE1</strain>
    </source>
</reference>
<dbReference type="RefSeq" id="WP_036579910.1">
    <property type="nucleotide sequence ID" value="NZ_KK082201.1"/>
</dbReference>
<evidence type="ECO:0000313" key="2">
    <source>
        <dbReference type="Proteomes" id="UP000053750"/>
    </source>
</evidence>
<evidence type="ECO:0000313" key="1">
    <source>
        <dbReference type="EMBL" id="EXX84934.1"/>
    </source>
</evidence>
<keyword evidence="2" id="KW-1185">Reference proteome</keyword>
<sequence length="76" mass="8190">MPFTTCALPFFTVKLPDNGVTAAILPSGSVLPGVTSICSDKVAAAQMMRLMLKNRATAAANIYLRLVFIDQRYLLA</sequence>
<proteinExistence type="predicted"/>
<organism evidence="1 2">
    <name type="scientific">Paenibacillus darwinianus</name>
    <dbReference type="NCBI Taxonomy" id="1380763"/>
    <lineage>
        <taxon>Bacteria</taxon>
        <taxon>Bacillati</taxon>
        <taxon>Bacillota</taxon>
        <taxon>Bacilli</taxon>
        <taxon>Bacillales</taxon>
        <taxon>Paenibacillaceae</taxon>
        <taxon>Paenibacillus</taxon>
    </lineage>
</organism>
<name>A0A9W5RYX0_9BACL</name>
<dbReference type="AlphaFoldDB" id="A0A9W5RYX0"/>
<dbReference type="EMBL" id="JFHU01000253">
    <property type="protein sequence ID" value="EXX84934.1"/>
    <property type="molecule type" value="Genomic_DNA"/>
</dbReference>
<protein>
    <submittedName>
        <fullName evidence="1">Uncharacterized protein</fullName>
    </submittedName>
</protein>
<dbReference type="Proteomes" id="UP000053750">
    <property type="component" value="Unassembled WGS sequence"/>
</dbReference>